<dbReference type="AlphaFoldDB" id="A0A0G1CF56"/>
<evidence type="ECO:0000256" key="1">
    <source>
        <dbReference type="SAM" id="SignalP"/>
    </source>
</evidence>
<gene>
    <name evidence="2" type="ORF">UV59_C0026G0012</name>
</gene>
<feature type="chain" id="PRO_5002536332" evidence="1">
    <location>
        <begin position="28"/>
        <end position="433"/>
    </location>
</feature>
<keyword evidence="1" id="KW-0732">Signal</keyword>
<reference evidence="2 3" key="1">
    <citation type="journal article" date="2015" name="Nature">
        <title>rRNA introns, odd ribosomes, and small enigmatic genomes across a large radiation of phyla.</title>
        <authorList>
            <person name="Brown C.T."/>
            <person name="Hug L.A."/>
            <person name="Thomas B.C."/>
            <person name="Sharon I."/>
            <person name="Castelle C.J."/>
            <person name="Singh A."/>
            <person name="Wilkins M.J."/>
            <person name="Williams K.H."/>
            <person name="Banfield J.F."/>
        </authorList>
    </citation>
    <scope>NUCLEOTIDE SEQUENCE [LARGE SCALE GENOMIC DNA]</scope>
</reference>
<dbReference type="EMBL" id="LCFB01000026">
    <property type="protein sequence ID" value="KKS84162.1"/>
    <property type="molecule type" value="Genomic_DNA"/>
</dbReference>
<name>A0A0G1CF56_9BACT</name>
<evidence type="ECO:0000313" key="2">
    <source>
        <dbReference type="EMBL" id="KKS84162.1"/>
    </source>
</evidence>
<organism evidence="2 3">
    <name type="scientific">Candidatus Gottesmanbacteria bacterium GW2011_GWA1_43_11</name>
    <dbReference type="NCBI Taxonomy" id="1618436"/>
    <lineage>
        <taxon>Bacteria</taxon>
        <taxon>Candidatus Gottesmaniibacteriota</taxon>
    </lineage>
</organism>
<dbReference type="Proteomes" id="UP000034543">
    <property type="component" value="Unassembled WGS sequence"/>
</dbReference>
<comment type="caution">
    <text evidence="2">The sequence shown here is derived from an EMBL/GenBank/DDBJ whole genome shotgun (WGS) entry which is preliminary data.</text>
</comment>
<sequence>MKTILQRVFLIGSLLSLVGLASTGALFSDVENSTSNVFATGGIDLQIDNSSWYNSEVHEATSWTLADLTDQLFFNFTDLKPGDLSEDTISFHVNNNDHWLCANVELTESGENTINEPESAAGDTTDGIWSGELDEHLEFIFWADDGDNVLEDNETILLNGKPDSLPQNPGIPGVTYAIADSTHNVYSGLPDDPLPGDVPYYIGKAWCFGELTPAPVAAGAGVNPGINPGVTCDGSLETNISQTDTLKGNVSFTAVQSRDLPDYACGQPLVCVETYASTASHNNQGTRKNGSAVLANRSVPSAMFGPPQTSGAPSDVGFPAGSFFSLGFTNGNIVVGFANPFFPNPSGADLQVFEVTGGVYPDEKVKVEVSSSNSGPWTLVSAAATRDEDLELPGSVASAQFVQLTDVSDITLFEPTADAYDVDAVKAGCGVAQ</sequence>
<accession>A0A0G1CF56</accession>
<evidence type="ECO:0000313" key="3">
    <source>
        <dbReference type="Proteomes" id="UP000034543"/>
    </source>
</evidence>
<feature type="signal peptide" evidence="1">
    <location>
        <begin position="1"/>
        <end position="27"/>
    </location>
</feature>
<protein>
    <submittedName>
        <fullName evidence="2">Uncharacterized protein</fullName>
    </submittedName>
</protein>
<proteinExistence type="predicted"/>